<evidence type="ECO:0000256" key="4">
    <source>
        <dbReference type="RuleBase" id="RU004106"/>
    </source>
</evidence>
<dbReference type="FunFam" id="3.20.10.10:FF:000002">
    <property type="entry name" value="D-alanine aminotransferase"/>
    <property type="match status" value="1"/>
</dbReference>
<evidence type="ECO:0000313" key="8">
    <source>
        <dbReference type="Proteomes" id="UP000280586"/>
    </source>
</evidence>
<dbReference type="SUPFAM" id="SSF56752">
    <property type="entry name" value="D-aminoacid aminotransferase-like PLP-dependent enzymes"/>
    <property type="match status" value="1"/>
</dbReference>
<dbReference type="GO" id="GO:0008652">
    <property type="term" value="P:amino acid biosynthetic process"/>
    <property type="evidence" value="ECO:0007669"/>
    <property type="project" value="UniProtKB-ARBA"/>
</dbReference>
<evidence type="ECO:0000256" key="5">
    <source>
        <dbReference type="RuleBase" id="RU004516"/>
    </source>
</evidence>
<evidence type="ECO:0000313" key="6">
    <source>
        <dbReference type="EMBL" id="AYE35366.1"/>
    </source>
</evidence>
<dbReference type="KEGG" id="csep:CP523_13530"/>
<keyword evidence="3 5" id="KW-0663">Pyridoxal phosphate</keyword>
<dbReference type="InterPro" id="IPR043131">
    <property type="entry name" value="BCAT-like_N"/>
</dbReference>
<dbReference type="Proteomes" id="UP001055437">
    <property type="component" value="Chromosome"/>
</dbReference>
<keyword evidence="7" id="KW-0032">Aminotransferase</keyword>
<dbReference type="Gene3D" id="3.30.470.10">
    <property type="match status" value="1"/>
</dbReference>
<dbReference type="EMBL" id="CP023671">
    <property type="protein sequence ID" value="AYE35366.1"/>
    <property type="molecule type" value="Genomic_DNA"/>
</dbReference>
<evidence type="ECO:0000256" key="3">
    <source>
        <dbReference type="ARBA" id="ARBA00022898"/>
    </source>
</evidence>
<evidence type="ECO:0000313" key="9">
    <source>
        <dbReference type="Proteomes" id="UP001055437"/>
    </source>
</evidence>
<evidence type="ECO:0000313" key="7">
    <source>
        <dbReference type="EMBL" id="USS01963.1"/>
    </source>
</evidence>
<dbReference type="GO" id="GO:0008483">
    <property type="term" value="F:transaminase activity"/>
    <property type="evidence" value="ECO:0007669"/>
    <property type="project" value="UniProtKB-KW"/>
</dbReference>
<dbReference type="PROSITE" id="PS00770">
    <property type="entry name" value="AA_TRANSFER_CLASS_4"/>
    <property type="match status" value="1"/>
</dbReference>
<evidence type="ECO:0000256" key="1">
    <source>
        <dbReference type="ARBA" id="ARBA00001933"/>
    </source>
</evidence>
<dbReference type="GO" id="GO:0005829">
    <property type="term" value="C:cytosol"/>
    <property type="evidence" value="ECO:0007669"/>
    <property type="project" value="TreeGrafter"/>
</dbReference>
<dbReference type="InterPro" id="IPR050571">
    <property type="entry name" value="Class-IV_PLP-Dep_Aminotrnsfr"/>
</dbReference>
<keyword evidence="7" id="KW-0808">Transferase</keyword>
<dbReference type="Pfam" id="PF01063">
    <property type="entry name" value="Aminotran_4"/>
    <property type="match status" value="1"/>
</dbReference>
<dbReference type="GeneID" id="303561707"/>
<dbReference type="InterPro" id="IPR001544">
    <property type="entry name" value="Aminotrans_IV"/>
</dbReference>
<dbReference type="InterPro" id="IPR043132">
    <property type="entry name" value="BCAT-like_C"/>
</dbReference>
<dbReference type="EMBL" id="CP099799">
    <property type="protein sequence ID" value="USS01963.1"/>
    <property type="molecule type" value="Genomic_DNA"/>
</dbReference>
<dbReference type="PANTHER" id="PTHR42743:SF11">
    <property type="entry name" value="AMINODEOXYCHORISMATE LYASE"/>
    <property type="match status" value="1"/>
</dbReference>
<organism evidence="6 8">
    <name type="scientific">Clostridium septicum</name>
    <dbReference type="NCBI Taxonomy" id="1504"/>
    <lineage>
        <taxon>Bacteria</taxon>
        <taxon>Bacillati</taxon>
        <taxon>Bacillota</taxon>
        <taxon>Clostridia</taxon>
        <taxon>Eubacteriales</taxon>
        <taxon>Clostridiaceae</taxon>
        <taxon>Clostridium</taxon>
    </lineage>
</organism>
<reference evidence="6 8" key="1">
    <citation type="submission" date="2017-09" db="EMBL/GenBank/DDBJ databases">
        <authorList>
            <person name="Thomas P."/>
            <person name="Seyboldt C."/>
        </authorList>
    </citation>
    <scope>NUCLEOTIDE SEQUENCE [LARGE SCALE GENOMIC DNA]</scope>
    <source>
        <strain evidence="6 8">DSM 7534</strain>
    </source>
</reference>
<dbReference type="CDD" id="cd00449">
    <property type="entry name" value="PLPDE_IV"/>
    <property type="match status" value="1"/>
</dbReference>
<dbReference type="Proteomes" id="UP000280586">
    <property type="component" value="Chromosome"/>
</dbReference>
<sequence>MRNIIYNDEKIILDEGIFFGRGVFETILIKEKPIFLKEHICRLNRGIELLELGDKIKEDFLDKEIEKLHLRNKVLKVLVSPKNIILTERDIPYSKEDYKNGFKLKISKVIRNSTSPLVYIKSISYMDNLLENKKAKKEGYNEVIFLNEKGYLTEGSTSNIFLVKDNKLYTPKIESGLLNGIIREYILKNTNCEEVKLTLNDLINSDEVFITNSLLGIMKVISIEDKIFREHKFTDSINRKYLVDIEKLGGA</sequence>
<protein>
    <submittedName>
        <fullName evidence="6">4-amino-4-deoxychorismate lyase</fullName>
    </submittedName>
    <submittedName>
        <fullName evidence="7">Aminotransferase class IV</fullName>
    </submittedName>
</protein>
<dbReference type="GO" id="GO:0046394">
    <property type="term" value="P:carboxylic acid biosynthetic process"/>
    <property type="evidence" value="ECO:0007669"/>
    <property type="project" value="UniProtKB-ARBA"/>
</dbReference>
<name>A0A9N7PK10_CLOSE</name>
<comment type="cofactor">
    <cofactor evidence="1 5">
        <name>pyridoxal 5'-phosphate</name>
        <dbReference type="ChEBI" id="CHEBI:597326"/>
    </cofactor>
</comment>
<dbReference type="Gene3D" id="3.20.10.10">
    <property type="entry name" value="D-amino Acid Aminotransferase, subunit A, domain 2"/>
    <property type="match status" value="1"/>
</dbReference>
<keyword evidence="6" id="KW-0456">Lyase</keyword>
<proteinExistence type="inferred from homology"/>
<dbReference type="RefSeq" id="WP_120140953.1">
    <property type="nucleotide sequence ID" value="NZ_CP023671.1"/>
</dbReference>
<dbReference type="AlphaFoldDB" id="A0A9N7PK10"/>
<dbReference type="InterPro" id="IPR036038">
    <property type="entry name" value="Aminotransferase-like"/>
</dbReference>
<reference evidence="7" key="2">
    <citation type="submission" date="2022-06" db="EMBL/GenBank/DDBJ databases">
        <authorList>
            <person name="Holder M.E."/>
            <person name="Ajami N.J."/>
            <person name="Petrosino J.F."/>
        </authorList>
    </citation>
    <scope>NUCLEOTIDE SEQUENCE</scope>
    <source>
        <strain evidence="7">RMA 8861</strain>
    </source>
</reference>
<accession>A0A9N7PK10</accession>
<dbReference type="PANTHER" id="PTHR42743">
    <property type="entry name" value="AMINO-ACID AMINOTRANSFERASE"/>
    <property type="match status" value="1"/>
</dbReference>
<dbReference type="InterPro" id="IPR018300">
    <property type="entry name" value="Aminotrans_IV_CS"/>
</dbReference>
<keyword evidence="9" id="KW-1185">Reference proteome</keyword>
<evidence type="ECO:0000256" key="2">
    <source>
        <dbReference type="ARBA" id="ARBA00009320"/>
    </source>
</evidence>
<comment type="similarity">
    <text evidence="2 4">Belongs to the class-IV pyridoxal-phosphate-dependent aminotransferase family.</text>
</comment>
<dbReference type="GO" id="GO:0016829">
    <property type="term" value="F:lyase activity"/>
    <property type="evidence" value="ECO:0007669"/>
    <property type="project" value="UniProtKB-KW"/>
</dbReference>
<gene>
    <name evidence="6" type="ORF">CP523_13530</name>
    <name evidence="7" type="ORF">NH397_05925</name>
</gene>